<accession>A0A1M6AR20</accession>
<dbReference type="STRING" id="579105.SAMN04488096_101404"/>
<organism evidence="2 3">
    <name type="scientific">Mesonia phycicola</name>
    <dbReference type="NCBI Taxonomy" id="579105"/>
    <lineage>
        <taxon>Bacteria</taxon>
        <taxon>Pseudomonadati</taxon>
        <taxon>Bacteroidota</taxon>
        <taxon>Flavobacteriia</taxon>
        <taxon>Flavobacteriales</taxon>
        <taxon>Flavobacteriaceae</taxon>
        <taxon>Mesonia</taxon>
    </lineage>
</organism>
<reference evidence="2 3" key="1">
    <citation type="submission" date="2016-11" db="EMBL/GenBank/DDBJ databases">
        <authorList>
            <person name="Jaros S."/>
            <person name="Januszkiewicz K."/>
            <person name="Wedrychowicz H."/>
        </authorList>
    </citation>
    <scope>NUCLEOTIDE SEQUENCE [LARGE SCALE GENOMIC DNA]</scope>
    <source>
        <strain evidence="2 3">DSM 21425</strain>
    </source>
</reference>
<feature type="chain" id="PRO_5012409610" description="Outer membrane protein assembly factor BamA" evidence="1">
    <location>
        <begin position="18"/>
        <end position="622"/>
    </location>
</feature>
<feature type="signal peptide" evidence="1">
    <location>
        <begin position="1"/>
        <end position="17"/>
    </location>
</feature>
<dbReference type="Proteomes" id="UP000184225">
    <property type="component" value="Unassembled WGS sequence"/>
</dbReference>
<evidence type="ECO:0000256" key="1">
    <source>
        <dbReference type="SAM" id="SignalP"/>
    </source>
</evidence>
<keyword evidence="3" id="KW-1185">Reference proteome</keyword>
<evidence type="ECO:0000313" key="3">
    <source>
        <dbReference type="Proteomes" id="UP000184225"/>
    </source>
</evidence>
<evidence type="ECO:0000313" key="2">
    <source>
        <dbReference type="EMBL" id="SHI38964.1"/>
    </source>
</evidence>
<dbReference type="AlphaFoldDB" id="A0A1M6AR20"/>
<protein>
    <recommendedName>
        <fullName evidence="4">Outer membrane protein assembly factor BamA</fullName>
    </recommendedName>
</protein>
<evidence type="ECO:0008006" key="4">
    <source>
        <dbReference type="Google" id="ProtNLM"/>
    </source>
</evidence>
<sequence>MKYACILLFFFCFSAFAQKKDSLSSVPKKDSLYLKRSEDFYRNIQIKSKNSQFTKMLHSLMFEPVNPANEKETIKKIENQLNRNFKEHQGKIIRKIQITTLDPFGYNEKDTTVSPQKGIDKIGNALHASTKSFTVRGLLLIKKNKALDSLKILETERLLRQRKFIRRAIIRPEKITNVKDSIDLHVYVLDSWSLDVDGDISTSKGELRLREFNFFGLGHQVTTTYKRDFQDKDEVGFTLGYRARNLYNTFIDAEVLRDVETNQSYRNLASLTRTFYSPYARWAGEISLQQRYYYENFYNSTIDSVILDPLKTKTLNIWGGYAIPIANKNSKEKLPTNLILAARYSKLDYIERPNEQIDSVAYFSNENVALGSIGIRNINYVRDRYIFRNGDIEDIAIGNSYFIHSGIQRNLYQNNFYFGIDLTFSNYYKDFGYLAASTEYGSYFNSGDVSRSVFKFEGTYFSPIFTIGNWYMRQFVKSNVVVGINRKEIIKDRIDLDGDRGIQGFNSQEVYGTRKFVFSFQTQSYVPFSWLGFRMSPFISFDLGFIGEEPRSFFSNDLYSRFGAGFLISNDYFVFDTIKLSFSVYPSIPGQGENIMKFNGNYDNLFNLDNYNYEEPHIVEYR</sequence>
<keyword evidence="1" id="KW-0732">Signal</keyword>
<name>A0A1M6AR20_9FLAO</name>
<gene>
    <name evidence="2" type="ORF">SAMN04488096_101404</name>
</gene>
<dbReference type="EMBL" id="FQYY01000001">
    <property type="protein sequence ID" value="SHI38964.1"/>
    <property type="molecule type" value="Genomic_DNA"/>
</dbReference>
<proteinExistence type="predicted"/>